<keyword evidence="1" id="KW-1133">Transmembrane helix</keyword>
<keyword evidence="1" id="KW-0812">Transmembrane</keyword>
<dbReference type="EMBL" id="SGBD01000001">
    <property type="protein sequence ID" value="RZD15441.1"/>
    <property type="molecule type" value="Genomic_DNA"/>
</dbReference>
<name>A0A519BDU4_9DELT</name>
<feature type="transmembrane region" description="Helical" evidence="1">
    <location>
        <begin position="6"/>
        <end position="26"/>
    </location>
</feature>
<dbReference type="NCBIfam" id="TIGR00847">
    <property type="entry name" value="ccoS"/>
    <property type="match status" value="1"/>
</dbReference>
<dbReference type="InterPro" id="IPR004714">
    <property type="entry name" value="Cyt_oxidase_maturation_cbb3"/>
</dbReference>
<dbReference type="AlphaFoldDB" id="A0A519BDU4"/>
<accession>A0A519BDU4</accession>
<gene>
    <name evidence="2" type="primary">ccoS</name>
    <name evidence="2" type="ORF">EVJ47_03990</name>
</gene>
<evidence type="ECO:0000313" key="2">
    <source>
        <dbReference type="EMBL" id="RZD15441.1"/>
    </source>
</evidence>
<organism evidence="2 3">
    <name type="scientific">Candidatus Acidulodesulfobacterium ferriphilum</name>
    <dbReference type="NCBI Taxonomy" id="2597223"/>
    <lineage>
        <taxon>Bacteria</taxon>
        <taxon>Deltaproteobacteria</taxon>
        <taxon>Candidatus Acidulodesulfobacterales</taxon>
        <taxon>Candidatus Acidulodesulfobacterium</taxon>
    </lineage>
</organism>
<proteinExistence type="predicted"/>
<dbReference type="Pfam" id="PF03597">
    <property type="entry name" value="FixS"/>
    <property type="match status" value="1"/>
</dbReference>
<evidence type="ECO:0000313" key="3">
    <source>
        <dbReference type="Proteomes" id="UP000320813"/>
    </source>
</evidence>
<sequence length="53" mass="6359">MFFYLLLILMSLFMGLGFFFLLYWGIKTGQFKNSEDIARRMLKNEEESAKLKQ</sequence>
<protein>
    <submittedName>
        <fullName evidence="2">Cbb3-type cytochrome oxidase assembly protein CcoS</fullName>
    </submittedName>
</protein>
<dbReference type="Proteomes" id="UP000320813">
    <property type="component" value="Unassembled WGS sequence"/>
</dbReference>
<comment type="caution">
    <text evidence="2">The sequence shown here is derived from an EMBL/GenBank/DDBJ whole genome shotgun (WGS) entry which is preliminary data.</text>
</comment>
<reference evidence="2 3" key="1">
    <citation type="submission" date="2019-01" db="EMBL/GenBank/DDBJ databases">
        <title>Insights into ecological role of a new deltaproteobacterial order Candidatus Sinidesulfobacterales (Sva0485) by metagenomics and metatranscriptomics.</title>
        <authorList>
            <person name="Tan S."/>
            <person name="Liu J."/>
            <person name="Fang Y."/>
            <person name="Hedlund B.P."/>
            <person name="Lian Z.H."/>
            <person name="Huang L.Y."/>
            <person name="Li J.T."/>
            <person name="Huang L.N."/>
            <person name="Li W.J."/>
            <person name="Jiang H.C."/>
            <person name="Dong H.L."/>
            <person name="Shu W.S."/>
        </authorList>
    </citation>
    <scope>NUCLEOTIDE SEQUENCE [LARGE SCALE GENOMIC DNA]</scope>
    <source>
        <strain evidence="2">AP3</strain>
    </source>
</reference>
<keyword evidence="1" id="KW-0472">Membrane</keyword>
<evidence type="ECO:0000256" key="1">
    <source>
        <dbReference type="SAM" id="Phobius"/>
    </source>
</evidence>